<keyword evidence="2" id="KW-1185">Reference proteome</keyword>
<dbReference type="AlphaFoldDB" id="A0AAW1LT54"/>
<organism evidence="1 2">
    <name type="scientific">Popillia japonica</name>
    <name type="common">Japanese beetle</name>
    <dbReference type="NCBI Taxonomy" id="7064"/>
    <lineage>
        <taxon>Eukaryota</taxon>
        <taxon>Metazoa</taxon>
        <taxon>Ecdysozoa</taxon>
        <taxon>Arthropoda</taxon>
        <taxon>Hexapoda</taxon>
        <taxon>Insecta</taxon>
        <taxon>Pterygota</taxon>
        <taxon>Neoptera</taxon>
        <taxon>Endopterygota</taxon>
        <taxon>Coleoptera</taxon>
        <taxon>Polyphaga</taxon>
        <taxon>Scarabaeiformia</taxon>
        <taxon>Scarabaeidae</taxon>
        <taxon>Rutelinae</taxon>
        <taxon>Popillia</taxon>
    </lineage>
</organism>
<comment type="caution">
    <text evidence="1">The sequence shown here is derived from an EMBL/GenBank/DDBJ whole genome shotgun (WGS) entry which is preliminary data.</text>
</comment>
<dbReference type="EMBL" id="JASPKY010000103">
    <property type="protein sequence ID" value="KAK9737204.1"/>
    <property type="molecule type" value="Genomic_DNA"/>
</dbReference>
<dbReference type="Proteomes" id="UP001458880">
    <property type="component" value="Unassembled WGS sequence"/>
</dbReference>
<gene>
    <name evidence="1" type="ORF">QE152_g10909</name>
</gene>
<reference evidence="1 2" key="1">
    <citation type="journal article" date="2024" name="BMC Genomics">
        <title>De novo assembly and annotation of Popillia japonica's genome with initial clues to its potential as an invasive pest.</title>
        <authorList>
            <person name="Cucini C."/>
            <person name="Boschi S."/>
            <person name="Funari R."/>
            <person name="Cardaioli E."/>
            <person name="Iannotti N."/>
            <person name="Marturano G."/>
            <person name="Paoli F."/>
            <person name="Bruttini M."/>
            <person name="Carapelli A."/>
            <person name="Frati F."/>
            <person name="Nardi F."/>
        </authorList>
    </citation>
    <scope>NUCLEOTIDE SEQUENCE [LARGE SCALE GENOMIC DNA]</scope>
    <source>
        <strain evidence="1">DMR45628</strain>
    </source>
</reference>
<proteinExistence type="predicted"/>
<evidence type="ECO:0000313" key="2">
    <source>
        <dbReference type="Proteomes" id="UP001458880"/>
    </source>
</evidence>
<accession>A0AAW1LT54</accession>
<name>A0AAW1LT54_POPJA</name>
<protein>
    <submittedName>
        <fullName evidence="1">Uncharacterized protein</fullName>
    </submittedName>
</protein>
<evidence type="ECO:0000313" key="1">
    <source>
        <dbReference type="EMBL" id="KAK9737204.1"/>
    </source>
</evidence>
<sequence length="123" mass="13881">MAPQHTELAVYVNSILDEFDRKTATFDSGNSHRRARFSLPSLQPPYSGNSHRRARFSLPSLQPPLRTWRRSVSAALTFPARFERASISGDLGGFATIAVARIIGARTLDVKIYTQIYRKSWQT</sequence>